<evidence type="ECO:0000313" key="2">
    <source>
        <dbReference type="Proteomes" id="UP000483362"/>
    </source>
</evidence>
<protein>
    <submittedName>
        <fullName evidence="1">Uncharacterized protein</fullName>
    </submittedName>
</protein>
<gene>
    <name evidence="1" type="ORF">FYJ29_11240</name>
</gene>
<organism evidence="1 2">
    <name type="scientific">Sodaliphilus pleomorphus</name>
    <dbReference type="NCBI Taxonomy" id="2606626"/>
    <lineage>
        <taxon>Bacteria</taxon>
        <taxon>Pseudomonadati</taxon>
        <taxon>Bacteroidota</taxon>
        <taxon>Bacteroidia</taxon>
        <taxon>Bacteroidales</taxon>
        <taxon>Muribaculaceae</taxon>
        <taxon>Sodaliphilus</taxon>
    </lineage>
</organism>
<dbReference type="EMBL" id="VULT01000019">
    <property type="protein sequence ID" value="MSS18328.1"/>
    <property type="molecule type" value="Genomic_DNA"/>
</dbReference>
<name>A0A6L5XFR3_9BACT</name>
<sequence>MQLEHEIAGSHVCDQPITSGPASNSDLWLITDVFKKKCNMKLTCIKTAVAMVILLCSHINCLSQGTYEIDLYAVTFTAEIPEVKVDQLLLREIHNFIFSDKTDKQAQRLKANHQDDDSHYIMVSCRVYNDSICEIYFNIDGIRDCISAGFTKYNGWLYWFNDMLPDGLMLGYSASPQVTRRFFVDNNKANYLTSHKFVYNYKKCKITSKWYRKKRIY</sequence>
<keyword evidence="2" id="KW-1185">Reference proteome</keyword>
<dbReference type="RefSeq" id="WP_154327497.1">
    <property type="nucleotide sequence ID" value="NZ_CP045696.1"/>
</dbReference>
<accession>A0A6L5XFR3</accession>
<dbReference type="Proteomes" id="UP000483362">
    <property type="component" value="Unassembled WGS sequence"/>
</dbReference>
<reference evidence="1 2" key="1">
    <citation type="submission" date="2019-08" db="EMBL/GenBank/DDBJ databases">
        <title>In-depth cultivation of the pig gut microbiome towards novel bacterial diversity and tailored functional studies.</title>
        <authorList>
            <person name="Wylensek D."/>
            <person name="Hitch T.C.A."/>
            <person name="Clavel T."/>
        </authorList>
    </citation>
    <scope>NUCLEOTIDE SEQUENCE [LARGE SCALE GENOMIC DNA]</scope>
    <source>
        <strain evidence="1 2">Oil-RF-744-WCA-WT-10</strain>
    </source>
</reference>
<proteinExistence type="predicted"/>
<comment type="caution">
    <text evidence="1">The sequence shown here is derived from an EMBL/GenBank/DDBJ whole genome shotgun (WGS) entry which is preliminary data.</text>
</comment>
<dbReference type="AlphaFoldDB" id="A0A6L5XFR3"/>
<evidence type="ECO:0000313" key="1">
    <source>
        <dbReference type="EMBL" id="MSS18328.1"/>
    </source>
</evidence>